<dbReference type="PANTHER" id="PTHR13271">
    <property type="entry name" value="UNCHARACTERIZED PUTATIVE METHYLTRANSFERASE"/>
    <property type="match status" value="1"/>
</dbReference>
<gene>
    <name evidence="4" type="ORF">CC1G_04262</name>
</gene>
<evidence type="ECO:0008006" key="6">
    <source>
        <dbReference type="Google" id="ProtNLM"/>
    </source>
</evidence>
<accession>A8NFH2</accession>
<dbReference type="RefSeq" id="XP_001833283.2">
    <property type="nucleotide sequence ID" value="XM_001833231.2"/>
</dbReference>
<dbReference type="InParanoid" id="A8NFH2"/>
<dbReference type="KEGG" id="cci:CC1G_04262"/>
<organism evidence="4 5">
    <name type="scientific">Coprinopsis cinerea (strain Okayama-7 / 130 / ATCC MYA-4618 / FGSC 9003)</name>
    <name type="common">Inky cap fungus</name>
    <name type="synonym">Hormographiella aspergillata</name>
    <dbReference type="NCBI Taxonomy" id="240176"/>
    <lineage>
        <taxon>Eukaryota</taxon>
        <taxon>Fungi</taxon>
        <taxon>Dikarya</taxon>
        <taxon>Basidiomycota</taxon>
        <taxon>Agaricomycotina</taxon>
        <taxon>Agaricomycetes</taxon>
        <taxon>Agaricomycetidae</taxon>
        <taxon>Agaricales</taxon>
        <taxon>Agaricineae</taxon>
        <taxon>Psathyrellaceae</taxon>
        <taxon>Coprinopsis</taxon>
    </lineage>
</organism>
<sequence length="461" mass="52169">MQARHPQWSPLIAWLVENGLDADQVCVEARATSDGLRIWIWPIRITRYSPVDTLVHDSSKGSSELSDARSAVPKVRSDTVERSLDPLFGPYIAVLPDNFDAHPLTWLLKSRLGSDLPEISAERALLSILPRFVARELERIATTFFADWRQHPSVLKESTNTGLSTYSSQPGTAVWDFLWAWLNVNTRCIYYRVAPMKSDPDNLTLCPILDFANHSPVHPSTSPLPTKCDIWNIAPRPGQGDDFTLSSPPRVTVARGEELYLRYGYHSNQFLFAEYGFVSLLSLAERCRENSGYGNVNITPVVEDLFASRGRVGERMKTLLKEEGYWGNWTLHLTPGPAHPDYRLISALRLYHTLPLDLTEITTEQEGVLDGWRNLIYGIQDTISAENEVQWKESLVKICMSIEDKADDAILRGTSGEHLELCGLATYSWAGYMKNCLRYLWQEEREVARAVIQSVENGEEI</sequence>
<comment type="caution">
    <text evidence="4">The sequence shown here is derived from an EMBL/GenBank/DDBJ whole genome shotgun (WGS) entry which is preliminary data.</text>
</comment>
<reference evidence="4 5" key="1">
    <citation type="journal article" date="2010" name="Proc. Natl. Acad. Sci. U.S.A.">
        <title>Insights into evolution of multicellular fungi from the assembled chromosomes of the mushroom Coprinopsis cinerea (Coprinus cinereus).</title>
        <authorList>
            <person name="Stajich J.E."/>
            <person name="Wilke S.K."/>
            <person name="Ahren D."/>
            <person name="Au C.H."/>
            <person name="Birren B.W."/>
            <person name="Borodovsky M."/>
            <person name="Burns C."/>
            <person name="Canback B."/>
            <person name="Casselton L.A."/>
            <person name="Cheng C.K."/>
            <person name="Deng J."/>
            <person name="Dietrich F.S."/>
            <person name="Fargo D.C."/>
            <person name="Farman M.L."/>
            <person name="Gathman A.C."/>
            <person name="Goldberg J."/>
            <person name="Guigo R."/>
            <person name="Hoegger P.J."/>
            <person name="Hooker J.B."/>
            <person name="Huggins A."/>
            <person name="James T.Y."/>
            <person name="Kamada T."/>
            <person name="Kilaru S."/>
            <person name="Kodira C."/>
            <person name="Kues U."/>
            <person name="Kupfer D."/>
            <person name="Kwan H.S."/>
            <person name="Lomsadze A."/>
            <person name="Li W."/>
            <person name="Lilly W.W."/>
            <person name="Ma L.J."/>
            <person name="Mackey A.J."/>
            <person name="Manning G."/>
            <person name="Martin F."/>
            <person name="Muraguchi H."/>
            <person name="Natvig D.O."/>
            <person name="Palmerini H."/>
            <person name="Ramesh M.A."/>
            <person name="Rehmeyer C.J."/>
            <person name="Roe B.A."/>
            <person name="Shenoy N."/>
            <person name="Stanke M."/>
            <person name="Ter-Hovhannisyan V."/>
            <person name="Tunlid A."/>
            <person name="Velagapudi R."/>
            <person name="Vision T.J."/>
            <person name="Zeng Q."/>
            <person name="Zolan M.E."/>
            <person name="Pukkila P.J."/>
        </authorList>
    </citation>
    <scope>NUCLEOTIDE SEQUENCE [LARGE SCALE GENOMIC DNA]</scope>
    <source>
        <strain evidence="5">Okayama-7 / 130 / ATCC MYA-4618 / FGSC 9003</strain>
    </source>
</reference>
<dbReference type="eggNOG" id="KOG1337">
    <property type="taxonomic scope" value="Eukaryota"/>
</dbReference>
<keyword evidence="1" id="KW-0489">Methyltransferase</keyword>
<dbReference type="Proteomes" id="UP000001861">
    <property type="component" value="Unassembled WGS sequence"/>
</dbReference>
<dbReference type="GO" id="GO:0032259">
    <property type="term" value="P:methylation"/>
    <property type="evidence" value="ECO:0007669"/>
    <property type="project" value="UniProtKB-KW"/>
</dbReference>
<dbReference type="InterPro" id="IPR046341">
    <property type="entry name" value="SET_dom_sf"/>
</dbReference>
<dbReference type="VEuPathDB" id="FungiDB:CC1G_04262"/>
<evidence type="ECO:0000256" key="2">
    <source>
        <dbReference type="ARBA" id="ARBA00022679"/>
    </source>
</evidence>
<dbReference type="GO" id="GO:0016279">
    <property type="term" value="F:protein-lysine N-methyltransferase activity"/>
    <property type="evidence" value="ECO:0007669"/>
    <property type="project" value="TreeGrafter"/>
</dbReference>
<keyword evidence="3" id="KW-0949">S-adenosyl-L-methionine</keyword>
<evidence type="ECO:0000313" key="4">
    <source>
        <dbReference type="EMBL" id="EAU88556.2"/>
    </source>
</evidence>
<evidence type="ECO:0000256" key="3">
    <source>
        <dbReference type="ARBA" id="ARBA00022691"/>
    </source>
</evidence>
<dbReference type="EMBL" id="AACS02000002">
    <property type="protein sequence ID" value="EAU88556.2"/>
    <property type="molecule type" value="Genomic_DNA"/>
</dbReference>
<dbReference type="HOGENOM" id="CLU_041939_2_1_1"/>
<dbReference type="PANTHER" id="PTHR13271:SF47">
    <property type="entry name" value="ACTIN-HISTIDINE N-METHYLTRANSFERASE"/>
    <property type="match status" value="1"/>
</dbReference>
<name>A8NFH2_COPC7</name>
<dbReference type="OMA" id="ISHMKDE"/>
<evidence type="ECO:0000313" key="5">
    <source>
        <dbReference type="Proteomes" id="UP000001861"/>
    </source>
</evidence>
<dbReference type="InterPro" id="IPR050600">
    <property type="entry name" value="SETD3_SETD6_MTase"/>
</dbReference>
<dbReference type="STRING" id="240176.A8NFH2"/>
<protein>
    <recommendedName>
        <fullName evidence="6">SET domain-containing protein</fullName>
    </recommendedName>
</protein>
<dbReference type="Gene3D" id="3.90.1410.10">
    <property type="entry name" value="set domain protein methyltransferase, domain 1"/>
    <property type="match status" value="1"/>
</dbReference>
<keyword evidence="2" id="KW-0808">Transferase</keyword>
<proteinExistence type="predicted"/>
<dbReference type="OrthoDB" id="341421at2759"/>
<evidence type="ECO:0000256" key="1">
    <source>
        <dbReference type="ARBA" id="ARBA00022603"/>
    </source>
</evidence>
<keyword evidence="5" id="KW-1185">Reference proteome</keyword>
<dbReference type="AlphaFoldDB" id="A8NFH2"/>
<dbReference type="SUPFAM" id="SSF82199">
    <property type="entry name" value="SET domain"/>
    <property type="match status" value="1"/>
</dbReference>
<dbReference type="GeneID" id="6009779"/>